<sequence length="394" mass="39002">MSNEEQAPRDPGHGPGGNEPDRPDGPDVVDPDGVVLDDGTLPPGALEPELSVSPDSLDLPEPALGPAEISRDTAEAASLEDAAAEARAVAAEAEKAGTLVGGPLPAGAPVVQAAPDGTAPAGGVAGDAAADADPAADTAADTADGAGVPAAGTGDDVPAGGPYAFPPEGGKQGLGHPGLYPGTDPASIGPAAPASPASPTSPVDPSPGSRGATAAAWAPGAAGTDPEATDAEPKRDRSRARSSNLPLLLIIGGVVVLLGLLVWLLVSLFGGAEDEERVDPSSVAAGDCLADFTGITEDAVPVDCGEAHNAQLVASENYPEDAEFPGREQLGLRAEEACAAASAAIDPDAVTDDLRITLLRATPTSQTWADGDRRVDCFAVVEDGDTMSRSLLTS</sequence>
<dbReference type="AlphaFoldDB" id="A0A2L0UFT8"/>
<dbReference type="RefSeq" id="WP_208739274.1">
    <property type="nucleotide sequence ID" value="NZ_CP024915.1"/>
</dbReference>
<organism evidence="4 5">
    <name type="scientific">Arthrobacter agilis</name>
    <dbReference type="NCBI Taxonomy" id="37921"/>
    <lineage>
        <taxon>Bacteria</taxon>
        <taxon>Bacillati</taxon>
        <taxon>Actinomycetota</taxon>
        <taxon>Actinomycetes</taxon>
        <taxon>Micrococcales</taxon>
        <taxon>Micrococcaceae</taxon>
        <taxon>Arthrobacter</taxon>
    </lineage>
</organism>
<evidence type="ECO:0000259" key="3">
    <source>
        <dbReference type="Pfam" id="PF13845"/>
    </source>
</evidence>
<evidence type="ECO:0000256" key="2">
    <source>
        <dbReference type="SAM" id="Phobius"/>
    </source>
</evidence>
<evidence type="ECO:0000313" key="4">
    <source>
        <dbReference type="EMBL" id="AUZ88109.1"/>
    </source>
</evidence>
<dbReference type="Pfam" id="PF13845">
    <property type="entry name" value="Septum_form"/>
    <property type="match status" value="1"/>
</dbReference>
<dbReference type="Proteomes" id="UP000239187">
    <property type="component" value="Chromosome"/>
</dbReference>
<evidence type="ECO:0000313" key="5">
    <source>
        <dbReference type="Proteomes" id="UP000239187"/>
    </source>
</evidence>
<feature type="compositionally biased region" description="Low complexity" evidence="1">
    <location>
        <begin position="113"/>
        <end position="157"/>
    </location>
</feature>
<feature type="transmembrane region" description="Helical" evidence="2">
    <location>
        <begin position="245"/>
        <end position="266"/>
    </location>
</feature>
<feature type="compositionally biased region" description="Low complexity" evidence="1">
    <location>
        <begin position="26"/>
        <end position="39"/>
    </location>
</feature>
<evidence type="ECO:0000256" key="1">
    <source>
        <dbReference type="SAM" id="MobiDB-lite"/>
    </source>
</evidence>
<keyword evidence="2" id="KW-0812">Transmembrane</keyword>
<proteinExistence type="predicted"/>
<dbReference type="EMBL" id="CP024915">
    <property type="protein sequence ID" value="AUZ88109.1"/>
    <property type="molecule type" value="Genomic_DNA"/>
</dbReference>
<protein>
    <recommendedName>
        <fullName evidence="3">Septum formation-related domain-containing protein</fullName>
    </recommendedName>
</protein>
<feature type="compositionally biased region" description="Low complexity" evidence="1">
    <location>
        <begin position="75"/>
        <end position="91"/>
    </location>
</feature>
<gene>
    <name evidence="4" type="ORF">CVO76_11050</name>
</gene>
<name>A0A2L0UFT8_9MICC</name>
<feature type="compositionally biased region" description="Low complexity" evidence="1">
    <location>
        <begin position="185"/>
        <end position="223"/>
    </location>
</feature>
<feature type="region of interest" description="Disordered" evidence="1">
    <location>
        <begin position="1"/>
        <end position="239"/>
    </location>
</feature>
<keyword evidence="2" id="KW-0472">Membrane</keyword>
<feature type="domain" description="Septum formation-related" evidence="3">
    <location>
        <begin position="285"/>
        <end position="383"/>
    </location>
</feature>
<reference evidence="4 5" key="1">
    <citation type="submission" date="2017-11" db="EMBL/GenBank/DDBJ databases">
        <title>Draft genome of Arthrobacter agilis strain UMCV2, a plant growth-promoting rhizobacterium and biocontrol capacity of phytopathogenic fungi.</title>
        <authorList>
            <person name="Martinez-Camara R."/>
            <person name="Santoyo G."/>
            <person name="Moreno-Hagelsieb G."/>
            <person name="Valencia-Cantero E."/>
        </authorList>
    </citation>
    <scope>NUCLEOTIDE SEQUENCE [LARGE SCALE GENOMIC DNA]</scope>
    <source>
        <strain evidence="4 5">UMCV2</strain>
    </source>
</reference>
<keyword evidence="2" id="KW-1133">Transmembrane helix</keyword>
<feature type="compositionally biased region" description="Basic and acidic residues" evidence="1">
    <location>
        <begin position="1"/>
        <end position="12"/>
    </location>
</feature>
<dbReference type="InterPro" id="IPR026004">
    <property type="entry name" value="Septum_form"/>
</dbReference>
<accession>A0A2L0UFT8</accession>